<dbReference type="KEGG" id="nti:DNFV4_03583"/>
<organism evidence="2 3">
    <name type="scientific">Nitrospira tepida</name>
    <dbReference type="NCBI Taxonomy" id="2973512"/>
    <lineage>
        <taxon>Bacteria</taxon>
        <taxon>Pseudomonadati</taxon>
        <taxon>Nitrospirota</taxon>
        <taxon>Nitrospiria</taxon>
        <taxon>Nitrospirales</taxon>
        <taxon>Nitrospiraceae</taxon>
        <taxon>Nitrospira</taxon>
    </lineage>
</organism>
<dbReference type="AlphaFoldDB" id="A0AA86T6L9"/>
<evidence type="ECO:0000256" key="1">
    <source>
        <dbReference type="SAM" id="Phobius"/>
    </source>
</evidence>
<dbReference type="EMBL" id="OX365700">
    <property type="protein sequence ID" value="CAI4033150.1"/>
    <property type="molecule type" value="Genomic_DNA"/>
</dbReference>
<evidence type="ECO:0000313" key="2">
    <source>
        <dbReference type="EMBL" id="CAI4033150.1"/>
    </source>
</evidence>
<feature type="transmembrane region" description="Helical" evidence="1">
    <location>
        <begin position="48"/>
        <end position="68"/>
    </location>
</feature>
<keyword evidence="1" id="KW-0472">Membrane</keyword>
<proteinExistence type="predicted"/>
<dbReference type="Proteomes" id="UP001179121">
    <property type="component" value="Chromosome"/>
</dbReference>
<feature type="transmembrane region" description="Helical" evidence="1">
    <location>
        <begin position="12"/>
        <end position="36"/>
    </location>
</feature>
<gene>
    <name evidence="2" type="ORF">DNFV4_03583</name>
</gene>
<protein>
    <submittedName>
        <fullName evidence="2">Uncharacterized protein</fullName>
    </submittedName>
</protein>
<evidence type="ECO:0000313" key="3">
    <source>
        <dbReference type="Proteomes" id="UP001179121"/>
    </source>
</evidence>
<accession>A0AA86T6L9</accession>
<name>A0AA86T6L9_9BACT</name>
<sequence length="76" mass="8416">MKVKEKMRRLLVDIIISAFFGGIFGGIIGVLSYALSFLMPWLTDRQKAAIIPVSIVIGFCLGICMVFVHGKGDRTR</sequence>
<keyword evidence="1" id="KW-1133">Transmembrane helix</keyword>
<keyword evidence="1" id="KW-0812">Transmembrane</keyword>
<reference evidence="2" key="1">
    <citation type="submission" date="2022-10" db="EMBL/GenBank/DDBJ databases">
        <authorList>
            <person name="Koch H."/>
        </authorList>
    </citation>
    <scope>NUCLEOTIDE SEQUENCE</scope>
    <source>
        <strain evidence="2">DNF</strain>
    </source>
</reference>
<keyword evidence="3" id="KW-1185">Reference proteome</keyword>